<reference evidence="2" key="1">
    <citation type="submission" date="2020-12" db="EMBL/GenBank/DDBJ databases">
        <title>Metabolic potential, ecology and presence of endohyphal bacteria is reflected in genomic diversity of Mucoromycotina.</title>
        <authorList>
            <person name="Muszewska A."/>
            <person name="Okrasinska A."/>
            <person name="Steczkiewicz K."/>
            <person name="Drgas O."/>
            <person name="Orlowska M."/>
            <person name="Perlinska-Lenart U."/>
            <person name="Aleksandrzak-Piekarczyk T."/>
            <person name="Szatraj K."/>
            <person name="Zielenkiewicz U."/>
            <person name="Pilsyk S."/>
            <person name="Malc E."/>
            <person name="Mieczkowski P."/>
            <person name="Kruszewska J.S."/>
            <person name="Biernat P."/>
            <person name="Pawlowska J."/>
        </authorList>
    </citation>
    <scope>NUCLEOTIDE SEQUENCE</scope>
    <source>
        <strain evidence="2">WA0000051536</strain>
    </source>
</reference>
<proteinExistence type="predicted"/>
<evidence type="ECO:0000313" key="2">
    <source>
        <dbReference type="EMBL" id="KAG2185406.1"/>
    </source>
</evidence>
<name>A0A8H7UGY8_9FUNG</name>
<feature type="domain" description="Reverse transcriptase zinc-binding" evidence="1">
    <location>
        <begin position="3"/>
        <end position="61"/>
    </location>
</feature>
<dbReference type="Pfam" id="PF13966">
    <property type="entry name" value="zf-RVT"/>
    <property type="match status" value="1"/>
</dbReference>
<evidence type="ECO:0000313" key="3">
    <source>
        <dbReference type="Proteomes" id="UP000612746"/>
    </source>
</evidence>
<protein>
    <recommendedName>
        <fullName evidence="1">Reverse transcriptase zinc-binding domain-containing protein</fullName>
    </recommendedName>
</protein>
<comment type="caution">
    <text evidence="2">The sequence shown here is derived from an EMBL/GenBank/DDBJ whole genome shotgun (WGS) entry which is preliminary data.</text>
</comment>
<organism evidence="2 3">
    <name type="scientific">Umbelopsis vinacea</name>
    <dbReference type="NCBI Taxonomy" id="44442"/>
    <lineage>
        <taxon>Eukaryota</taxon>
        <taxon>Fungi</taxon>
        <taxon>Fungi incertae sedis</taxon>
        <taxon>Mucoromycota</taxon>
        <taxon>Mucoromycotina</taxon>
        <taxon>Umbelopsidomycetes</taxon>
        <taxon>Umbelopsidales</taxon>
        <taxon>Umbelopsidaceae</taxon>
        <taxon>Umbelopsis</taxon>
    </lineage>
</organism>
<dbReference type="Proteomes" id="UP000612746">
    <property type="component" value="Unassembled WGS sequence"/>
</dbReference>
<sequence>MNIPHAIRTPWWRTLQQKIPTKERLHNIFPGEHTITCRICQKENESDKHFWVGCERKWKFWVRMMNFKTIPSEIRSKDKVWSMIFLQRTRPQDEHILSEIGRVMLAIWITHWNSIKQEREWADQAAFNMYQTITQPTNDRFLPPKKKKTCNSWIPIVQTVTTRNTVEASVWRMCKCYQGQNKKGFPGGRPITDFQLVFPFQIIFDPKLTQREDITWLLAPWRDLNLLKLINLPHVAASL</sequence>
<dbReference type="AlphaFoldDB" id="A0A8H7UGY8"/>
<evidence type="ECO:0000259" key="1">
    <source>
        <dbReference type="Pfam" id="PF13966"/>
    </source>
</evidence>
<dbReference type="OrthoDB" id="2273311at2759"/>
<gene>
    <name evidence="2" type="ORF">INT44_002197</name>
</gene>
<dbReference type="InterPro" id="IPR026960">
    <property type="entry name" value="RVT-Znf"/>
</dbReference>
<accession>A0A8H7UGY8</accession>
<dbReference type="EMBL" id="JAEPRA010000005">
    <property type="protein sequence ID" value="KAG2185406.1"/>
    <property type="molecule type" value="Genomic_DNA"/>
</dbReference>
<keyword evidence="3" id="KW-1185">Reference proteome</keyword>